<organism evidence="2 3">
    <name type="scientific">Actinomyces israelii</name>
    <dbReference type="NCBI Taxonomy" id="1659"/>
    <lineage>
        <taxon>Bacteria</taxon>
        <taxon>Bacillati</taxon>
        <taxon>Actinomycetota</taxon>
        <taxon>Actinomycetes</taxon>
        <taxon>Actinomycetales</taxon>
        <taxon>Actinomycetaceae</taxon>
        <taxon>Actinomyces</taxon>
    </lineage>
</organism>
<dbReference type="RefSeq" id="WP_268916570.1">
    <property type="nucleotide sequence ID" value="NZ_JAPTMY010000003.1"/>
</dbReference>
<dbReference type="InterPro" id="IPR010359">
    <property type="entry name" value="IrrE_HExxH"/>
</dbReference>
<sequence length="118" mass="12791">MTFIAVVASRHPVRQRSALAHEFSHVVHCDDGLVLREGEGCRRLAPERLADAFARHLLVPCAAILQITGAVADGLKKAWMPIWTPDLAMRYGWGDSCAALQSGSRPHAPIALAPCQGR</sequence>
<accession>A0ABT4I672</accession>
<keyword evidence="3" id="KW-1185">Reference proteome</keyword>
<dbReference type="EMBL" id="JAPTMY010000003">
    <property type="protein sequence ID" value="MCZ0856879.1"/>
    <property type="molecule type" value="Genomic_DNA"/>
</dbReference>
<proteinExistence type="predicted"/>
<dbReference type="Gene3D" id="1.10.10.2910">
    <property type="match status" value="1"/>
</dbReference>
<reference evidence="2" key="1">
    <citation type="submission" date="2022-10" db="EMBL/GenBank/DDBJ databases">
        <title>Genome sequence of Actinomyces israelii ATCC 10048.</title>
        <authorList>
            <person name="Watt R.M."/>
            <person name="Tong W.M."/>
        </authorList>
    </citation>
    <scope>NUCLEOTIDE SEQUENCE</scope>
    <source>
        <strain evidence="2">ATCC 10048</strain>
    </source>
</reference>
<name>A0ABT4I672_9ACTO</name>
<dbReference type="Proteomes" id="UP001072034">
    <property type="component" value="Unassembled WGS sequence"/>
</dbReference>
<evidence type="ECO:0000313" key="3">
    <source>
        <dbReference type="Proteomes" id="UP001072034"/>
    </source>
</evidence>
<comment type="caution">
    <text evidence="2">The sequence shown here is derived from an EMBL/GenBank/DDBJ whole genome shotgun (WGS) entry which is preliminary data.</text>
</comment>
<gene>
    <name evidence="2" type="ORF">OHJ16_02270</name>
</gene>
<feature type="domain" description="IrrE N-terminal-like" evidence="1">
    <location>
        <begin position="3"/>
        <end position="67"/>
    </location>
</feature>
<dbReference type="Pfam" id="PF06114">
    <property type="entry name" value="Peptidase_M78"/>
    <property type="match status" value="1"/>
</dbReference>
<evidence type="ECO:0000259" key="1">
    <source>
        <dbReference type="Pfam" id="PF06114"/>
    </source>
</evidence>
<protein>
    <submittedName>
        <fullName evidence="2">ImmA/IrrE family metallo-endopeptidase</fullName>
    </submittedName>
</protein>
<evidence type="ECO:0000313" key="2">
    <source>
        <dbReference type="EMBL" id="MCZ0856879.1"/>
    </source>
</evidence>